<evidence type="ECO:0000313" key="1">
    <source>
        <dbReference type="EMBL" id="OIW10629.1"/>
    </source>
</evidence>
<dbReference type="Gramene" id="OIW10629">
    <property type="protein sequence ID" value="OIW10629"/>
    <property type="gene ID" value="TanjilG_16001"/>
</dbReference>
<evidence type="ECO:0000313" key="2">
    <source>
        <dbReference type="Proteomes" id="UP000188354"/>
    </source>
</evidence>
<reference evidence="1 2" key="1">
    <citation type="journal article" date="2017" name="Plant Biotechnol. J.">
        <title>A comprehensive draft genome sequence for lupin (Lupinus angustifolius), an emerging health food: insights into plant-microbe interactions and legume evolution.</title>
        <authorList>
            <person name="Hane J.K."/>
            <person name="Ming Y."/>
            <person name="Kamphuis L.G."/>
            <person name="Nelson M.N."/>
            <person name="Garg G."/>
            <person name="Atkins C.A."/>
            <person name="Bayer P.E."/>
            <person name="Bravo A."/>
            <person name="Bringans S."/>
            <person name="Cannon S."/>
            <person name="Edwards D."/>
            <person name="Foley R."/>
            <person name="Gao L.L."/>
            <person name="Harrison M.J."/>
            <person name="Huang W."/>
            <person name="Hurgobin B."/>
            <person name="Li S."/>
            <person name="Liu C.W."/>
            <person name="McGrath A."/>
            <person name="Morahan G."/>
            <person name="Murray J."/>
            <person name="Weller J."/>
            <person name="Jian J."/>
            <person name="Singh K.B."/>
        </authorList>
    </citation>
    <scope>NUCLEOTIDE SEQUENCE [LARGE SCALE GENOMIC DNA]</scope>
    <source>
        <strain evidence="2">cv. Tanjil</strain>
        <tissue evidence="1">Whole plant</tissue>
    </source>
</reference>
<proteinExistence type="predicted"/>
<dbReference type="AlphaFoldDB" id="A0A4P1RHK9"/>
<keyword evidence="2" id="KW-1185">Reference proteome</keyword>
<accession>A0A4P1RHK9</accession>
<dbReference type="Proteomes" id="UP000188354">
    <property type="component" value="Chromosome LG06"/>
</dbReference>
<organism evidence="1 2">
    <name type="scientific">Lupinus angustifolius</name>
    <name type="common">Narrow-leaved blue lupine</name>
    <dbReference type="NCBI Taxonomy" id="3871"/>
    <lineage>
        <taxon>Eukaryota</taxon>
        <taxon>Viridiplantae</taxon>
        <taxon>Streptophyta</taxon>
        <taxon>Embryophyta</taxon>
        <taxon>Tracheophyta</taxon>
        <taxon>Spermatophyta</taxon>
        <taxon>Magnoliopsida</taxon>
        <taxon>eudicotyledons</taxon>
        <taxon>Gunneridae</taxon>
        <taxon>Pentapetalae</taxon>
        <taxon>rosids</taxon>
        <taxon>fabids</taxon>
        <taxon>Fabales</taxon>
        <taxon>Fabaceae</taxon>
        <taxon>Papilionoideae</taxon>
        <taxon>50 kb inversion clade</taxon>
        <taxon>genistoids sensu lato</taxon>
        <taxon>core genistoids</taxon>
        <taxon>Genisteae</taxon>
        <taxon>Lupinus</taxon>
    </lineage>
</organism>
<sequence length="54" mass="5897">MLDVKAMTVWNPKPGWYVCAMLPFILDGYAGDRSYTILNANITSSVVEGGDSMP</sequence>
<dbReference type="EMBL" id="CM007366">
    <property type="protein sequence ID" value="OIW10629.1"/>
    <property type="molecule type" value="Genomic_DNA"/>
</dbReference>
<protein>
    <submittedName>
        <fullName evidence="1">Uncharacterized protein</fullName>
    </submittedName>
</protein>
<gene>
    <name evidence="1" type="ORF">TanjilG_16001</name>
</gene>
<name>A0A4P1RHK9_LUPAN</name>